<protein>
    <submittedName>
        <fullName evidence="1">Uncharacterized protein</fullName>
    </submittedName>
</protein>
<organism evidence="1 2">
    <name type="scientific">Cardamine amara subsp. amara</name>
    <dbReference type="NCBI Taxonomy" id="228776"/>
    <lineage>
        <taxon>Eukaryota</taxon>
        <taxon>Viridiplantae</taxon>
        <taxon>Streptophyta</taxon>
        <taxon>Embryophyta</taxon>
        <taxon>Tracheophyta</taxon>
        <taxon>Spermatophyta</taxon>
        <taxon>Magnoliopsida</taxon>
        <taxon>eudicotyledons</taxon>
        <taxon>Gunneridae</taxon>
        <taxon>Pentapetalae</taxon>
        <taxon>rosids</taxon>
        <taxon>malvids</taxon>
        <taxon>Brassicales</taxon>
        <taxon>Brassicaceae</taxon>
        <taxon>Cardamineae</taxon>
        <taxon>Cardamine</taxon>
    </lineage>
</organism>
<sequence>MLRLEIISCSTVSSLEQIWHLLLHRLGFPPLIFNDWNTLITWLLTRSGSSRTLNRIAAQATVYNIWKERNNRVHNSASSPPLTIFRHIDRTIRDILLARRHNKRCRDLLSKWFAYS</sequence>
<proteinExistence type="predicted"/>
<reference evidence="1 2" key="1">
    <citation type="submission" date="2024-04" db="EMBL/GenBank/DDBJ databases">
        <title>Genome assembly C_amara_ONT_v2.</title>
        <authorList>
            <person name="Yant L."/>
            <person name="Moore C."/>
            <person name="Slenker M."/>
        </authorList>
    </citation>
    <scope>NUCLEOTIDE SEQUENCE [LARGE SCALE GENOMIC DNA]</scope>
    <source>
        <tissue evidence="1">Leaf</tissue>
    </source>
</reference>
<keyword evidence="2" id="KW-1185">Reference proteome</keyword>
<comment type="caution">
    <text evidence="1">The sequence shown here is derived from an EMBL/GenBank/DDBJ whole genome shotgun (WGS) entry which is preliminary data.</text>
</comment>
<accession>A0ABD1A9R0</accession>
<gene>
    <name evidence="1" type="ORF">V5N11_009863</name>
</gene>
<name>A0ABD1A9R0_CARAN</name>
<evidence type="ECO:0000313" key="1">
    <source>
        <dbReference type="EMBL" id="KAL1203502.1"/>
    </source>
</evidence>
<dbReference type="Proteomes" id="UP001558713">
    <property type="component" value="Unassembled WGS sequence"/>
</dbReference>
<dbReference type="AlphaFoldDB" id="A0ABD1A9R0"/>
<evidence type="ECO:0000313" key="2">
    <source>
        <dbReference type="Proteomes" id="UP001558713"/>
    </source>
</evidence>
<dbReference type="EMBL" id="JBANAX010000556">
    <property type="protein sequence ID" value="KAL1203502.1"/>
    <property type="molecule type" value="Genomic_DNA"/>
</dbReference>